<dbReference type="GO" id="GO:0016491">
    <property type="term" value="F:oxidoreductase activity"/>
    <property type="evidence" value="ECO:0007669"/>
    <property type="project" value="UniProtKB-KW"/>
</dbReference>
<dbReference type="InterPro" id="IPR002347">
    <property type="entry name" value="SDR_fam"/>
</dbReference>
<dbReference type="PIRSF" id="PIRSF000126">
    <property type="entry name" value="11-beta-HSD1"/>
    <property type="match status" value="1"/>
</dbReference>
<evidence type="ECO:0000256" key="3">
    <source>
        <dbReference type="RuleBase" id="RU000363"/>
    </source>
</evidence>
<dbReference type="EMBL" id="QFXD01000113">
    <property type="protein sequence ID" value="RDH91467.1"/>
    <property type="molecule type" value="Genomic_DNA"/>
</dbReference>
<dbReference type="PROSITE" id="PS00061">
    <property type="entry name" value="ADH_SHORT"/>
    <property type="match status" value="1"/>
</dbReference>
<dbReference type="SUPFAM" id="SSF51735">
    <property type="entry name" value="NAD(P)-binding Rossmann-fold domains"/>
    <property type="match status" value="1"/>
</dbReference>
<evidence type="ECO:0000256" key="1">
    <source>
        <dbReference type="ARBA" id="ARBA00006484"/>
    </source>
</evidence>
<comment type="caution">
    <text evidence="4">The sequence shown here is derived from an EMBL/GenBank/DDBJ whole genome shotgun (WGS) entry which is preliminary data.</text>
</comment>
<protein>
    <submittedName>
        <fullName evidence="4">Short-chain dehydrogenase</fullName>
    </submittedName>
</protein>
<sequence>MCPIDMNTTGRPTVLITGGSKGIGFELAKQFSRHEHDIVLVARNKTDLRIAAEELEKNYGCSVTVFSLDLALDDAPAELFRLVEESGIRVDVLVNNADSGEYGLFALGEPVSQSRMLQLNVMSLTALTRLFLPGMIERGSGRILNLASVVAYFSGGQNWASYVASKHYVLAFTKGLSKELSESGVAVTALCPGPTATDFAGQAGVGGTRVYH</sequence>
<dbReference type="PRINTS" id="PR00080">
    <property type="entry name" value="SDRFAMILY"/>
</dbReference>
<comment type="similarity">
    <text evidence="1 3">Belongs to the short-chain dehydrogenases/reductases (SDR) family.</text>
</comment>
<dbReference type="Pfam" id="PF00106">
    <property type="entry name" value="adh_short"/>
    <property type="match status" value="1"/>
</dbReference>
<gene>
    <name evidence="4" type="ORF">DIZ79_06055</name>
</gene>
<dbReference type="InterPro" id="IPR036291">
    <property type="entry name" value="NAD(P)-bd_dom_sf"/>
</dbReference>
<organism evidence="4 5">
    <name type="scientific">endosymbiont of Lamellibrachia luymesi</name>
    <dbReference type="NCBI Taxonomy" id="2200907"/>
    <lineage>
        <taxon>Bacteria</taxon>
        <taxon>Pseudomonadati</taxon>
        <taxon>Pseudomonadota</taxon>
        <taxon>Gammaproteobacteria</taxon>
        <taxon>sulfur-oxidizing symbionts</taxon>
    </lineage>
</organism>
<dbReference type="PRINTS" id="PR00081">
    <property type="entry name" value="GDHRDH"/>
</dbReference>
<evidence type="ECO:0000313" key="5">
    <source>
        <dbReference type="Proteomes" id="UP000255508"/>
    </source>
</evidence>
<dbReference type="CDD" id="cd05233">
    <property type="entry name" value="SDR_c"/>
    <property type="match status" value="1"/>
</dbReference>
<dbReference type="InterPro" id="IPR020904">
    <property type="entry name" value="Sc_DH/Rdtase_CS"/>
</dbReference>
<keyword evidence="2" id="KW-0560">Oxidoreductase</keyword>
<dbReference type="Gene3D" id="3.40.50.720">
    <property type="entry name" value="NAD(P)-binding Rossmann-like Domain"/>
    <property type="match status" value="1"/>
</dbReference>
<proteinExistence type="inferred from homology"/>
<dbReference type="PANTHER" id="PTHR42901">
    <property type="entry name" value="ALCOHOL DEHYDROGENASE"/>
    <property type="match status" value="1"/>
</dbReference>
<accession>A0A370E0P1</accession>
<evidence type="ECO:0000313" key="4">
    <source>
        <dbReference type="EMBL" id="RDH91467.1"/>
    </source>
</evidence>
<dbReference type="Proteomes" id="UP000255508">
    <property type="component" value="Unassembled WGS sequence"/>
</dbReference>
<dbReference type="PANTHER" id="PTHR42901:SF1">
    <property type="entry name" value="ALCOHOL DEHYDROGENASE"/>
    <property type="match status" value="1"/>
</dbReference>
<dbReference type="AlphaFoldDB" id="A0A370E0P1"/>
<name>A0A370E0P1_9GAMM</name>
<evidence type="ECO:0000256" key="2">
    <source>
        <dbReference type="ARBA" id="ARBA00023002"/>
    </source>
</evidence>
<reference evidence="4 5" key="1">
    <citation type="journal article" date="2018" name="ISME J.">
        <title>Endosymbiont genomes yield clues of tubeworm success.</title>
        <authorList>
            <person name="Li Y."/>
            <person name="Liles M.R."/>
            <person name="Halanych K.M."/>
        </authorList>
    </citation>
    <scope>NUCLEOTIDE SEQUENCE [LARGE SCALE GENOMIC DNA]</scope>
    <source>
        <strain evidence="4">A1422</strain>
    </source>
</reference>